<protein>
    <submittedName>
        <fullName evidence="1">Alpha/beta hydrolase</fullName>
    </submittedName>
</protein>
<name>A0A437MJW2_9PROT</name>
<evidence type="ECO:0000313" key="2">
    <source>
        <dbReference type="Proteomes" id="UP000282957"/>
    </source>
</evidence>
<organism evidence="1 2">
    <name type="scientific">Rhodovarius crocodyli</name>
    <dbReference type="NCBI Taxonomy" id="1979269"/>
    <lineage>
        <taxon>Bacteria</taxon>
        <taxon>Pseudomonadati</taxon>
        <taxon>Pseudomonadota</taxon>
        <taxon>Alphaproteobacteria</taxon>
        <taxon>Acetobacterales</taxon>
        <taxon>Roseomonadaceae</taxon>
        <taxon>Rhodovarius</taxon>
    </lineage>
</organism>
<evidence type="ECO:0000313" key="1">
    <source>
        <dbReference type="EMBL" id="RVT97948.1"/>
    </source>
</evidence>
<comment type="caution">
    <text evidence="1">The sequence shown here is derived from an EMBL/GenBank/DDBJ whole genome shotgun (WGS) entry which is preliminary data.</text>
</comment>
<dbReference type="GO" id="GO:0016787">
    <property type="term" value="F:hydrolase activity"/>
    <property type="evidence" value="ECO:0007669"/>
    <property type="project" value="UniProtKB-KW"/>
</dbReference>
<dbReference type="OrthoDB" id="63241at2"/>
<accession>A0A437MJW2</accession>
<proteinExistence type="predicted"/>
<keyword evidence="1" id="KW-0378">Hydrolase</keyword>
<dbReference type="Gene3D" id="3.40.50.1820">
    <property type="entry name" value="alpha/beta hydrolase"/>
    <property type="match status" value="1"/>
</dbReference>
<keyword evidence="2" id="KW-1185">Reference proteome</keyword>
<dbReference type="EMBL" id="SACL01000002">
    <property type="protein sequence ID" value="RVT97948.1"/>
    <property type="molecule type" value="Genomic_DNA"/>
</dbReference>
<gene>
    <name evidence="1" type="ORF">EOD42_06055</name>
</gene>
<sequence length="187" mass="19572">MAGSNLGEYAPIAPELNRMGFATLAVDQRSGGDGWGRRNETAARLGRDPGYRAAMPDLQAALAWARARDPGGRVLAWGSSYSAALAFPLAAMGGVSALLAFSPGEYLQGFSVRGAAARVECPAFVTSDRGEEAEAARLLEAVRGAPRRQFRPVAGAHGSSILRSDRNPRGAAQAWAAVRSFLDEVAG</sequence>
<reference evidence="1 2" key="1">
    <citation type="submission" date="2019-01" db="EMBL/GenBank/DDBJ databases">
        <authorList>
            <person name="Chen W.-M."/>
        </authorList>
    </citation>
    <scope>NUCLEOTIDE SEQUENCE [LARGE SCALE GENOMIC DNA]</scope>
    <source>
        <strain evidence="1 2">CCP-6</strain>
    </source>
</reference>
<dbReference type="SUPFAM" id="SSF53474">
    <property type="entry name" value="alpha/beta-Hydrolases"/>
    <property type="match status" value="1"/>
</dbReference>
<dbReference type="Proteomes" id="UP000282957">
    <property type="component" value="Unassembled WGS sequence"/>
</dbReference>
<dbReference type="InterPro" id="IPR029058">
    <property type="entry name" value="AB_hydrolase_fold"/>
</dbReference>
<dbReference type="AlphaFoldDB" id="A0A437MJW2"/>